<keyword evidence="3" id="KW-1185">Reference proteome</keyword>
<evidence type="ECO:0000313" key="3">
    <source>
        <dbReference type="Proteomes" id="UP000287533"/>
    </source>
</evidence>
<dbReference type="AlphaFoldDB" id="A0A430FM26"/>
<keyword evidence="2" id="KW-0378">Hydrolase</keyword>
<dbReference type="GO" id="GO:0016787">
    <property type="term" value="F:hydrolase activity"/>
    <property type="evidence" value="ECO:0007669"/>
    <property type="project" value="UniProtKB-KW"/>
</dbReference>
<evidence type="ECO:0000259" key="1">
    <source>
        <dbReference type="Pfam" id="PF25309"/>
    </source>
</evidence>
<dbReference type="RefSeq" id="WP_125979229.1">
    <property type="nucleotide sequence ID" value="NZ_QXGL01000001.1"/>
</dbReference>
<reference evidence="2 3" key="1">
    <citation type="submission" date="2018-09" db="EMBL/GenBank/DDBJ databases">
        <title>Characterization of the phylogenetic diversity of five novel species belonging to the genus Bifidobacterium.</title>
        <authorList>
            <person name="Lugli G.A."/>
            <person name="Duranti S."/>
            <person name="Milani C."/>
        </authorList>
    </citation>
    <scope>NUCLEOTIDE SEQUENCE [LARGE SCALE GENOMIC DNA]</scope>
    <source>
        <strain evidence="2 3">2034B</strain>
    </source>
</reference>
<dbReference type="SUPFAM" id="SSF54001">
    <property type="entry name" value="Cysteine proteinases"/>
    <property type="match status" value="1"/>
</dbReference>
<comment type="caution">
    <text evidence="2">The sequence shown here is derived from an EMBL/GenBank/DDBJ whole genome shotgun (WGS) entry which is preliminary data.</text>
</comment>
<dbReference type="Proteomes" id="UP000287533">
    <property type="component" value="Unassembled WGS sequence"/>
</dbReference>
<feature type="domain" description="Endolysin-like" evidence="1">
    <location>
        <begin position="9"/>
        <end position="99"/>
    </location>
</feature>
<dbReference type="EMBL" id="QXGL01000001">
    <property type="protein sequence ID" value="RSX53926.1"/>
    <property type="molecule type" value="Genomic_DNA"/>
</dbReference>
<gene>
    <name evidence="2" type="ORF">D2E25_0232</name>
</gene>
<feature type="domain" description="Endolysin-like" evidence="1">
    <location>
        <begin position="103"/>
        <end position="147"/>
    </location>
</feature>
<evidence type="ECO:0000313" key="2">
    <source>
        <dbReference type="EMBL" id="RSX53926.1"/>
    </source>
</evidence>
<protein>
    <submittedName>
        <fullName evidence="2">Peptidoglycan hydrolase</fullName>
    </submittedName>
</protein>
<sequence>MPSLTKLTERMRYWCQSVSLGYDQYNRWDIRPGGECDCSSLVIWVLREAGFDTGNASYTGNLSANLIARGWKRLPNNGNPQPGDILLNDVHHVAVYLGGGLLAQASIDERGRAYGGQAGDQTGYETNVRSYYNYPWNCYLRYTGTTTDTNDTQEDTDMSMACIIQPNDESRLIYFDGTKCHNLTHPDQVTALQTVAQQTMGKQLPVFKLGTKSAPFATRLLQAVGQ</sequence>
<dbReference type="InterPro" id="IPR057370">
    <property type="entry name" value="ELLD"/>
</dbReference>
<dbReference type="OrthoDB" id="3171425at2"/>
<accession>A0A430FM26</accession>
<organism evidence="2 3">
    <name type="scientific">Bifidobacterium goeldii</name>
    <dbReference type="NCBI Taxonomy" id="2306975"/>
    <lineage>
        <taxon>Bacteria</taxon>
        <taxon>Bacillati</taxon>
        <taxon>Actinomycetota</taxon>
        <taxon>Actinomycetes</taxon>
        <taxon>Bifidobacteriales</taxon>
        <taxon>Bifidobacteriaceae</taxon>
        <taxon>Bifidobacterium</taxon>
    </lineage>
</organism>
<dbReference type="Pfam" id="PF25309">
    <property type="entry name" value="ELLD"/>
    <property type="match status" value="2"/>
</dbReference>
<name>A0A430FM26_9BIFI</name>
<dbReference type="InterPro" id="IPR038765">
    <property type="entry name" value="Papain-like_cys_pep_sf"/>
</dbReference>
<proteinExistence type="predicted"/>
<dbReference type="Gene3D" id="3.90.1720.10">
    <property type="entry name" value="endopeptidase domain like (from Nostoc punctiforme)"/>
    <property type="match status" value="1"/>
</dbReference>